<proteinExistence type="predicted"/>
<dbReference type="AlphaFoldDB" id="A0A0K2UD74"/>
<evidence type="ECO:0000313" key="1">
    <source>
        <dbReference type="EMBL" id="CDW35666.1"/>
    </source>
</evidence>
<name>A0A0K2UD74_LEPSM</name>
<accession>A0A0K2UD74</accession>
<sequence length="70" mass="8617">MGMKRRRNNYYRVMQTYGCIRTQKRSKHERNDNICSISYDIIDHKKWERGNTWESKLVSPLEVQYIIYKS</sequence>
<protein>
    <submittedName>
        <fullName evidence="1">Uncharacterized protein</fullName>
    </submittedName>
</protein>
<reference evidence="1" key="1">
    <citation type="submission" date="2014-05" db="EMBL/GenBank/DDBJ databases">
        <authorList>
            <person name="Chronopoulou M."/>
        </authorList>
    </citation>
    <scope>NUCLEOTIDE SEQUENCE</scope>
    <source>
        <tissue evidence="1">Whole organism</tissue>
    </source>
</reference>
<dbReference type="EMBL" id="HACA01018305">
    <property type="protein sequence ID" value="CDW35666.1"/>
    <property type="molecule type" value="Transcribed_RNA"/>
</dbReference>
<organism evidence="1">
    <name type="scientific">Lepeophtheirus salmonis</name>
    <name type="common">Salmon louse</name>
    <name type="synonym">Caligus salmonis</name>
    <dbReference type="NCBI Taxonomy" id="72036"/>
    <lineage>
        <taxon>Eukaryota</taxon>
        <taxon>Metazoa</taxon>
        <taxon>Ecdysozoa</taxon>
        <taxon>Arthropoda</taxon>
        <taxon>Crustacea</taxon>
        <taxon>Multicrustacea</taxon>
        <taxon>Hexanauplia</taxon>
        <taxon>Copepoda</taxon>
        <taxon>Siphonostomatoida</taxon>
        <taxon>Caligidae</taxon>
        <taxon>Lepeophtheirus</taxon>
    </lineage>
</organism>